<dbReference type="InterPro" id="IPR000073">
    <property type="entry name" value="AB_hydrolase_1"/>
</dbReference>
<dbReference type="RefSeq" id="WP_266148861.1">
    <property type="nucleotide sequence ID" value="NZ_CP064028.1"/>
</dbReference>
<dbReference type="SUPFAM" id="SSF53474">
    <property type="entry name" value="alpha/beta-Hydrolases"/>
    <property type="match status" value="1"/>
</dbReference>
<proteinExistence type="predicted"/>
<comment type="caution">
    <text evidence="2">The sequence shown here is derived from an EMBL/GenBank/DDBJ whole genome shotgun (WGS) entry which is preliminary data.</text>
</comment>
<evidence type="ECO:0000259" key="1">
    <source>
        <dbReference type="Pfam" id="PF12697"/>
    </source>
</evidence>
<feature type="domain" description="AB hydrolase-1" evidence="1">
    <location>
        <begin position="297"/>
        <end position="458"/>
    </location>
</feature>
<dbReference type="Proteomes" id="UP001595961">
    <property type="component" value="Unassembled WGS sequence"/>
</dbReference>
<gene>
    <name evidence="2" type="ORF">ACFO5W_10005</name>
</gene>
<reference evidence="3" key="1">
    <citation type="journal article" date="2019" name="Int. J. Syst. Evol. Microbiol.">
        <title>The Global Catalogue of Microorganisms (GCM) 10K type strain sequencing project: providing services to taxonomists for standard genome sequencing and annotation.</title>
        <authorList>
            <consortium name="The Broad Institute Genomics Platform"/>
            <consortium name="The Broad Institute Genome Sequencing Center for Infectious Disease"/>
            <person name="Wu L."/>
            <person name="Ma J."/>
        </authorList>
    </citation>
    <scope>NUCLEOTIDE SEQUENCE [LARGE SCALE GENOMIC DNA]</scope>
    <source>
        <strain evidence="3">CCM 4481</strain>
    </source>
</reference>
<keyword evidence="3" id="KW-1185">Reference proteome</keyword>
<sequence>MRRLEAGDNRSITAGFQATSCVPARVRHGVLAQWRWLGLWVFGLLLAACASAPHPGAPSAAPPDPLVEARRLWRELPHQSDAEVSARIAMHCAAYAYLALGSRHAAQRREAEAISNMCSGLLVDFLLEHEPPRWTAETLEVGEAKLAVEFRGVSSSLSGTMALIRADTVLIPPVMGTRYATPGLGIPLVAIQARCTDHPACRLFPSEGVARPVTAWVEQDGEGMPHLVMTDPTLHPDIVVNNQHAVLASDVTAPLAALYDKSRLQRLAIWNLLGGTELAVREGLYLLEDYDPNKTPIIMLHGLGRSPLIWARLTNMIFGSPELHARYQVWHVVFPTNTPVLLDRHRVQQFLDDGWRALDPSGAAPARQNMVLIGHSMGGVMSRLLASNSDEVIWNAVFDEPVTALSGTPADIAVVDSIFHFKAYPGVSRAIFLAAPHKGSPVADEFIGQLALRLVRVSAPEVDALLRVAKANRQHESLALAADYQKEGLSSISTLRPDQPVSHAAQSLMPVASVRYYTFAGSLPGARPPGDGFVPLSSAILPGATSTTIVKSGHQLYLNDQVLTKILEILRQP</sequence>
<dbReference type="Pfam" id="PF12697">
    <property type="entry name" value="Abhydrolase_6"/>
    <property type="match status" value="1"/>
</dbReference>
<dbReference type="InterPro" id="IPR029058">
    <property type="entry name" value="AB_hydrolase_fold"/>
</dbReference>
<dbReference type="Gene3D" id="3.40.50.1820">
    <property type="entry name" value="alpha/beta hydrolase"/>
    <property type="match status" value="1"/>
</dbReference>
<accession>A0ABV9C2P3</accession>
<dbReference type="EMBL" id="JBHSGA010000017">
    <property type="protein sequence ID" value="MFC4526962.1"/>
    <property type="molecule type" value="Genomic_DNA"/>
</dbReference>
<protein>
    <submittedName>
        <fullName evidence="2">Esterase/lipase family protein</fullName>
    </submittedName>
</protein>
<name>A0ABV9C2P3_9GAMM</name>
<organism evidence="2 3">
    <name type="scientific">Dyella halodurans</name>
    <dbReference type="NCBI Taxonomy" id="1920171"/>
    <lineage>
        <taxon>Bacteria</taxon>
        <taxon>Pseudomonadati</taxon>
        <taxon>Pseudomonadota</taxon>
        <taxon>Gammaproteobacteria</taxon>
        <taxon>Lysobacterales</taxon>
        <taxon>Rhodanobacteraceae</taxon>
        <taxon>Dyella</taxon>
    </lineage>
</organism>
<evidence type="ECO:0000313" key="3">
    <source>
        <dbReference type="Proteomes" id="UP001595961"/>
    </source>
</evidence>
<evidence type="ECO:0000313" key="2">
    <source>
        <dbReference type="EMBL" id="MFC4526962.1"/>
    </source>
</evidence>